<proteinExistence type="predicted"/>
<dbReference type="GO" id="GO:0070096">
    <property type="term" value="P:mitochondrial outer membrane translocase complex assembly"/>
    <property type="evidence" value="ECO:0007669"/>
    <property type="project" value="TreeGrafter"/>
</dbReference>
<dbReference type="Proteomes" id="UP001295794">
    <property type="component" value="Unassembled WGS sequence"/>
</dbReference>
<dbReference type="Pfam" id="PF08219">
    <property type="entry name" value="TOM13"/>
    <property type="match status" value="1"/>
</dbReference>
<feature type="compositionally biased region" description="Low complexity" evidence="1">
    <location>
        <begin position="157"/>
        <end position="168"/>
    </location>
</feature>
<feature type="compositionally biased region" description="Polar residues" evidence="1">
    <location>
        <begin position="1"/>
        <end position="11"/>
    </location>
</feature>
<feature type="compositionally biased region" description="Basic and acidic residues" evidence="1">
    <location>
        <begin position="60"/>
        <end position="89"/>
    </location>
</feature>
<dbReference type="AlphaFoldDB" id="A0AAD2H5V7"/>
<dbReference type="PANTHER" id="PTHR28241">
    <property type="entry name" value="MITOCHONDRIAL IMPORT PROTEIN 1"/>
    <property type="match status" value="1"/>
</dbReference>
<dbReference type="PANTHER" id="PTHR28241:SF1">
    <property type="entry name" value="MITOCHONDRIAL IMPORT PROTEIN 1"/>
    <property type="match status" value="1"/>
</dbReference>
<dbReference type="EMBL" id="CAVNYO010000138">
    <property type="protein sequence ID" value="CAK5268743.1"/>
    <property type="molecule type" value="Genomic_DNA"/>
</dbReference>
<accession>A0AAD2H5V7</accession>
<feature type="compositionally biased region" description="Low complexity" evidence="1">
    <location>
        <begin position="104"/>
        <end position="118"/>
    </location>
</feature>
<evidence type="ECO:0000256" key="1">
    <source>
        <dbReference type="SAM" id="MobiDB-lite"/>
    </source>
</evidence>
<keyword evidence="3" id="KW-1185">Reference proteome</keyword>
<evidence type="ECO:0000313" key="2">
    <source>
        <dbReference type="EMBL" id="CAK5268743.1"/>
    </source>
</evidence>
<protein>
    <recommendedName>
        <fullName evidence="4">TOM13-domain-containing protein</fullName>
    </recommendedName>
</protein>
<feature type="non-terminal residue" evidence="2">
    <location>
        <position position="265"/>
    </location>
</feature>
<name>A0AAD2H5V7_9AGAR</name>
<organism evidence="2 3">
    <name type="scientific">Mycena citricolor</name>
    <dbReference type="NCBI Taxonomy" id="2018698"/>
    <lineage>
        <taxon>Eukaryota</taxon>
        <taxon>Fungi</taxon>
        <taxon>Dikarya</taxon>
        <taxon>Basidiomycota</taxon>
        <taxon>Agaricomycotina</taxon>
        <taxon>Agaricomycetes</taxon>
        <taxon>Agaricomycetidae</taxon>
        <taxon>Agaricales</taxon>
        <taxon>Marasmiineae</taxon>
        <taxon>Mycenaceae</taxon>
        <taxon>Mycena</taxon>
    </lineage>
</organism>
<evidence type="ECO:0008006" key="4">
    <source>
        <dbReference type="Google" id="ProtNLM"/>
    </source>
</evidence>
<dbReference type="GO" id="GO:0005741">
    <property type="term" value="C:mitochondrial outer membrane"/>
    <property type="evidence" value="ECO:0007669"/>
    <property type="project" value="InterPro"/>
</dbReference>
<feature type="compositionally biased region" description="Low complexity" evidence="1">
    <location>
        <begin position="19"/>
        <end position="36"/>
    </location>
</feature>
<dbReference type="GO" id="GO:0045040">
    <property type="term" value="P:protein insertion into mitochondrial outer membrane"/>
    <property type="evidence" value="ECO:0007669"/>
    <property type="project" value="TreeGrafter"/>
</dbReference>
<comment type="caution">
    <text evidence="2">The sequence shown here is derived from an EMBL/GenBank/DDBJ whole genome shotgun (WGS) entry which is preliminary data.</text>
</comment>
<reference evidence="2" key="1">
    <citation type="submission" date="2023-11" db="EMBL/GenBank/DDBJ databases">
        <authorList>
            <person name="De Vega J J."/>
            <person name="De Vega J J."/>
        </authorList>
    </citation>
    <scope>NUCLEOTIDE SEQUENCE</scope>
</reference>
<sequence length="265" mass="28062">ALTDAFTSTPSLVPEPEPAVDVDASPAAVPAAPPSEGDTVPPASDADTDHDEYDSYLTKWRAESAEQREKAEKERARWEDIRAAEKQEGSSRQGQSVVNDGWESVGQLGQSSVSSPSPADVRDLVTGEAQGTNVDSISTPPSMPDTGDDSQKWENVSSGLDSSYPSLSFPDTASPPVTTPPKPVESATLAVFDPSLSTRTRVTALFSALAINLLLPFVNGVMLGFGEIFAKNIVLEYFGWRPLGRPGSTAASAGIRAGLRRSDKK</sequence>
<dbReference type="InterPro" id="IPR013262">
    <property type="entry name" value="OMP_MIM1/TOM13_mt"/>
</dbReference>
<feature type="compositionally biased region" description="Polar residues" evidence="1">
    <location>
        <begin position="129"/>
        <end position="140"/>
    </location>
</feature>
<evidence type="ECO:0000313" key="3">
    <source>
        <dbReference type="Proteomes" id="UP001295794"/>
    </source>
</evidence>
<gene>
    <name evidence="2" type="ORF">MYCIT1_LOCUS12025</name>
</gene>
<feature type="region of interest" description="Disordered" evidence="1">
    <location>
        <begin position="1"/>
        <end position="181"/>
    </location>
</feature>